<dbReference type="Pfam" id="PF01569">
    <property type="entry name" value="PAP2"/>
    <property type="match status" value="1"/>
</dbReference>
<organism evidence="4 5">
    <name type="scientific">Seminavis robusta</name>
    <dbReference type="NCBI Taxonomy" id="568900"/>
    <lineage>
        <taxon>Eukaryota</taxon>
        <taxon>Sar</taxon>
        <taxon>Stramenopiles</taxon>
        <taxon>Ochrophyta</taxon>
        <taxon>Bacillariophyta</taxon>
        <taxon>Bacillariophyceae</taxon>
        <taxon>Bacillariophycidae</taxon>
        <taxon>Naviculales</taxon>
        <taxon>Naviculaceae</taxon>
        <taxon>Seminavis</taxon>
    </lineage>
</organism>
<evidence type="ECO:0000256" key="2">
    <source>
        <dbReference type="SAM" id="SignalP"/>
    </source>
</evidence>
<dbReference type="OrthoDB" id="40260at2759"/>
<feature type="compositionally biased region" description="Basic and acidic residues" evidence="1">
    <location>
        <begin position="55"/>
        <end position="75"/>
    </location>
</feature>
<dbReference type="InterPro" id="IPR016119">
    <property type="entry name" value="Br/Cl_peroxidase_C"/>
</dbReference>
<dbReference type="GO" id="GO:0004601">
    <property type="term" value="F:peroxidase activity"/>
    <property type="evidence" value="ECO:0007669"/>
    <property type="project" value="InterPro"/>
</dbReference>
<reference evidence="4" key="1">
    <citation type="submission" date="2020-06" db="EMBL/GenBank/DDBJ databases">
        <authorList>
            <consortium name="Plant Systems Biology data submission"/>
        </authorList>
    </citation>
    <scope>NUCLEOTIDE SEQUENCE</scope>
    <source>
        <strain evidence="4">D6</strain>
    </source>
</reference>
<evidence type="ECO:0000256" key="1">
    <source>
        <dbReference type="SAM" id="MobiDB-lite"/>
    </source>
</evidence>
<sequence>MKRTPLVGTLLLLASRGCEAAFGLTYYDTAEYEYDAKAEENRMRGDGGGLRRRTKTDNNDSSRKQRKSSKEQRKLNAGDLGVRFQKFVFTNGVMADFMPLQPADYPIRDNIAVALKNTTNAESVLCDGDHALNLTHQQNVMLYLDDIGGFPDMPNENQQNGFWDEMREVSMLQLGRRFDMNPFTVLRPPDLWVGRDIHAVAAAVHNEYPGLLQTELIQWLWSQGAQLDYDIMPFRSQSDFVGSVVALADLNTWSIGLVAPFNFYLKWYVGRPRPEEVAYLIFNRELTAMEDGVPNDIVEILDSMGLNTAATFTAYPEGSPRHPSWPAMHSAASSASFWLAVVMDLTPEQYCEALRVDYAVAFARTCAGVHYRTDNTAGLNLGQALIAEQLPEHLARTYGSDPDKVREKIDRLRFDWNDFNSYDCTVATVNL</sequence>
<dbReference type="SUPFAM" id="SSF48317">
    <property type="entry name" value="Acid phosphatase/Vanadium-dependent haloperoxidase"/>
    <property type="match status" value="1"/>
</dbReference>
<accession>A0A9N8EJ43</accession>
<gene>
    <name evidence="4" type="ORF">SEMRO_1222_G253770.1</name>
</gene>
<feature type="signal peptide" evidence="2">
    <location>
        <begin position="1"/>
        <end position="20"/>
    </location>
</feature>
<keyword evidence="2" id="KW-0732">Signal</keyword>
<feature type="domain" description="Phosphatidic acid phosphatase type 2/haloperoxidase" evidence="3">
    <location>
        <begin position="254"/>
        <end position="386"/>
    </location>
</feature>
<keyword evidence="5" id="KW-1185">Reference proteome</keyword>
<feature type="region of interest" description="Disordered" evidence="1">
    <location>
        <begin position="42"/>
        <end position="75"/>
    </location>
</feature>
<feature type="chain" id="PRO_5040216027" description="Phosphatidic acid phosphatase type 2/haloperoxidase domain-containing protein" evidence="2">
    <location>
        <begin position="21"/>
        <end position="431"/>
    </location>
</feature>
<evidence type="ECO:0000313" key="4">
    <source>
        <dbReference type="EMBL" id="CAB9521688.1"/>
    </source>
</evidence>
<dbReference type="Proteomes" id="UP001153069">
    <property type="component" value="Unassembled WGS sequence"/>
</dbReference>
<dbReference type="InterPro" id="IPR000326">
    <property type="entry name" value="PAP2/HPO"/>
</dbReference>
<dbReference type="AlphaFoldDB" id="A0A9N8EJ43"/>
<evidence type="ECO:0000259" key="3">
    <source>
        <dbReference type="Pfam" id="PF01569"/>
    </source>
</evidence>
<dbReference type="Gene3D" id="1.10.606.10">
    <property type="entry name" value="Vanadium-containing Chloroperoxidase, domain 2"/>
    <property type="match status" value="2"/>
</dbReference>
<name>A0A9N8EJ43_9STRA</name>
<dbReference type="InterPro" id="IPR036938">
    <property type="entry name" value="PAP2/HPO_sf"/>
</dbReference>
<dbReference type="EMBL" id="CAICTM010001220">
    <property type="protein sequence ID" value="CAB9521688.1"/>
    <property type="molecule type" value="Genomic_DNA"/>
</dbReference>
<proteinExistence type="predicted"/>
<protein>
    <recommendedName>
        <fullName evidence="3">Phosphatidic acid phosphatase type 2/haloperoxidase domain-containing protein</fullName>
    </recommendedName>
</protein>
<comment type="caution">
    <text evidence="4">The sequence shown here is derived from an EMBL/GenBank/DDBJ whole genome shotgun (WGS) entry which is preliminary data.</text>
</comment>
<evidence type="ECO:0000313" key="5">
    <source>
        <dbReference type="Proteomes" id="UP001153069"/>
    </source>
</evidence>